<accession>A0A392SRR8</accession>
<evidence type="ECO:0000313" key="2">
    <source>
        <dbReference type="Proteomes" id="UP000265520"/>
    </source>
</evidence>
<protein>
    <submittedName>
        <fullName evidence="1">Uncharacterized protein</fullName>
    </submittedName>
</protein>
<dbReference type="Proteomes" id="UP000265520">
    <property type="component" value="Unassembled WGS sequence"/>
</dbReference>
<proteinExistence type="predicted"/>
<dbReference type="EMBL" id="LXQA010423926">
    <property type="protein sequence ID" value="MCI50914.1"/>
    <property type="molecule type" value="Genomic_DNA"/>
</dbReference>
<name>A0A392SRR8_9FABA</name>
<organism evidence="1 2">
    <name type="scientific">Trifolium medium</name>
    <dbReference type="NCBI Taxonomy" id="97028"/>
    <lineage>
        <taxon>Eukaryota</taxon>
        <taxon>Viridiplantae</taxon>
        <taxon>Streptophyta</taxon>
        <taxon>Embryophyta</taxon>
        <taxon>Tracheophyta</taxon>
        <taxon>Spermatophyta</taxon>
        <taxon>Magnoliopsida</taxon>
        <taxon>eudicotyledons</taxon>
        <taxon>Gunneridae</taxon>
        <taxon>Pentapetalae</taxon>
        <taxon>rosids</taxon>
        <taxon>fabids</taxon>
        <taxon>Fabales</taxon>
        <taxon>Fabaceae</taxon>
        <taxon>Papilionoideae</taxon>
        <taxon>50 kb inversion clade</taxon>
        <taxon>NPAAA clade</taxon>
        <taxon>Hologalegina</taxon>
        <taxon>IRL clade</taxon>
        <taxon>Trifolieae</taxon>
        <taxon>Trifolium</taxon>
    </lineage>
</organism>
<dbReference type="AlphaFoldDB" id="A0A392SRR8"/>
<reference evidence="1 2" key="1">
    <citation type="journal article" date="2018" name="Front. Plant Sci.">
        <title>Red Clover (Trifolium pratense) and Zigzag Clover (T. medium) - A Picture of Genomic Similarities and Differences.</title>
        <authorList>
            <person name="Dluhosova J."/>
            <person name="Istvanek J."/>
            <person name="Nedelnik J."/>
            <person name="Repkova J."/>
        </authorList>
    </citation>
    <scope>NUCLEOTIDE SEQUENCE [LARGE SCALE GENOMIC DNA]</scope>
    <source>
        <strain evidence="2">cv. 10/8</strain>
        <tissue evidence="1">Leaf</tissue>
    </source>
</reference>
<evidence type="ECO:0000313" key="1">
    <source>
        <dbReference type="EMBL" id="MCI50914.1"/>
    </source>
</evidence>
<keyword evidence="2" id="KW-1185">Reference proteome</keyword>
<feature type="non-terminal residue" evidence="1">
    <location>
        <position position="1"/>
    </location>
</feature>
<comment type="caution">
    <text evidence="1">The sequence shown here is derived from an EMBL/GenBank/DDBJ whole genome shotgun (WGS) entry which is preliminary data.</text>
</comment>
<sequence length="69" mass="7662">TSIDDVDEAAISQLLNRENIMTQLQQNLHKAQQVMKSQADAKRKDVTLEVGDLALVKLQPYRQVTAGAL</sequence>